<accession>A0A2W2CWP6</accession>
<name>A0A2W2CWP6_9ACTN</name>
<comment type="caution">
    <text evidence="2">The sequence shown here is derived from an EMBL/GenBank/DDBJ whole genome shotgun (WGS) entry which is preliminary data.</text>
</comment>
<reference evidence="2 3" key="1">
    <citation type="submission" date="2018-01" db="EMBL/GenBank/DDBJ databases">
        <title>Draft genome sequence of Jishengella endophytica.</title>
        <authorList>
            <person name="Sahin N."/>
            <person name="Ay H."/>
            <person name="Saygin H."/>
        </authorList>
    </citation>
    <scope>NUCLEOTIDE SEQUENCE [LARGE SCALE GENOMIC DNA]</scope>
    <source>
        <strain evidence="2 3">DSM 45430</strain>
    </source>
</reference>
<protein>
    <submittedName>
        <fullName evidence="2">Uncharacterized protein</fullName>
    </submittedName>
</protein>
<sequence length="90" mass="10077">MDVSDNIADIDTSGGRVNHHLTRAAAGRDDDDGRRDPRAGRRRQASRHGPVAPFTRDEQATTRTRSLSTVFRSIPHHTRSVIDDWHLPAL</sequence>
<feature type="compositionally biased region" description="Basic and acidic residues" evidence="1">
    <location>
        <begin position="26"/>
        <end position="39"/>
    </location>
</feature>
<feature type="region of interest" description="Disordered" evidence="1">
    <location>
        <begin position="1"/>
        <end position="65"/>
    </location>
</feature>
<dbReference type="AlphaFoldDB" id="A0A2W2CWP6"/>
<proteinExistence type="predicted"/>
<gene>
    <name evidence="2" type="ORF">C1I93_19585</name>
</gene>
<evidence type="ECO:0000256" key="1">
    <source>
        <dbReference type="SAM" id="MobiDB-lite"/>
    </source>
</evidence>
<dbReference type="EMBL" id="POTX01000143">
    <property type="protein sequence ID" value="PZF92367.1"/>
    <property type="molecule type" value="Genomic_DNA"/>
</dbReference>
<evidence type="ECO:0000313" key="2">
    <source>
        <dbReference type="EMBL" id="PZF92367.1"/>
    </source>
</evidence>
<organism evidence="2 3">
    <name type="scientific">Micromonospora endophytica</name>
    <dbReference type="NCBI Taxonomy" id="515350"/>
    <lineage>
        <taxon>Bacteria</taxon>
        <taxon>Bacillati</taxon>
        <taxon>Actinomycetota</taxon>
        <taxon>Actinomycetes</taxon>
        <taxon>Micromonosporales</taxon>
        <taxon>Micromonosporaceae</taxon>
        <taxon>Micromonospora</taxon>
    </lineage>
</organism>
<evidence type="ECO:0000313" key="3">
    <source>
        <dbReference type="Proteomes" id="UP000248627"/>
    </source>
</evidence>
<dbReference type="Proteomes" id="UP000248627">
    <property type="component" value="Unassembled WGS sequence"/>
</dbReference>
<keyword evidence="3" id="KW-1185">Reference proteome</keyword>